<evidence type="ECO:0000313" key="1">
    <source>
        <dbReference type="EMBL" id="NYI84776.1"/>
    </source>
</evidence>
<comment type="caution">
    <text evidence="1">The sequence shown here is derived from an EMBL/GenBank/DDBJ whole genome shotgun (WGS) entry which is preliminary data.</text>
</comment>
<keyword evidence="2" id="KW-1185">Reference proteome</keyword>
<sequence length="71" mass="7535">MSELITFGVLSTVPALDWLRPVLITTDWSAVLDVLRDPISGNGMLTGLLRAGCHLVIGVSTTVARVVTEDA</sequence>
<gene>
    <name evidence="1" type="ORF">HNR68_003406</name>
</gene>
<dbReference type="AlphaFoldDB" id="A0A853ALX7"/>
<dbReference type="RefSeq" id="WP_179716375.1">
    <property type="nucleotide sequence ID" value="NZ_BAABFH010000001.1"/>
</dbReference>
<accession>A0A853ALX7</accession>
<name>A0A853ALX7_9PSEU</name>
<proteinExistence type="predicted"/>
<evidence type="ECO:0000313" key="2">
    <source>
        <dbReference type="Proteomes" id="UP000587002"/>
    </source>
</evidence>
<organism evidence="1 2">
    <name type="scientific">Saccharopolyspora hordei</name>
    <dbReference type="NCBI Taxonomy" id="1838"/>
    <lineage>
        <taxon>Bacteria</taxon>
        <taxon>Bacillati</taxon>
        <taxon>Actinomycetota</taxon>
        <taxon>Actinomycetes</taxon>
        <taxon>Pseudonocardiales</taxon>
        <taxon>Pseudonocardiaceae</taxon>
        <taxon>Saccharopolyspora</taxon>
    </lineage>
</organism>
<dbReference type="Proteomes" id="UP000587002">
    <property type="component" value="Unassembled WGS sequence"/>
</dbReference>
<protein>
    <submittedName>
        <fullName evidence="1">Uncharacterized protein</fullName>
    </submittedName>
</protein>
<reference evidence="1 2" key="1">
    <citation type="submission" date="2020-07" db="EMBL/GenBank/DDBJ databases">
        <title>Sequencing the genomes of 1000 actinobacteria strains.</title>
        <authorList>
            <person name="Klenk H.-P."/>
        </authorList>
    </citation>
    <scope>NUCLEOTIDE SEQUENCE [LARGE SCALE GENOMIC DNA]</scope>
    <source>
        <strain evidence="1 2">DSM 44065</strain>
    </source>
</reference>
<dbReference type="EMBL" id="JACCFJ010000001">
    <property type="protein sequence ID" value="NYI84776.1"/>
    <property type="molecule type" value="Genomic_DNA"/>
</dbReference>